<evidence type="ECO:0000259" key="5">
    <source>
        <dbReference type="Pfam" id="PF03515"/>
    </source>
</evidence>
<dbReference type="Pfam" id="PF11429">
    <property type="entry name" value="Colicin_D"/>
    <property type="match status" value="1"/>
</dbReference>
<dbReference type="InterPro" id="IPR036302">
    <property type="entry name" value="Pyosin/cloacin_T_dom_sf"/>
</dbReference>
<keyword evidence="1" id="KW-0929">Antimicrobial</keyword>
<organism evidence="8">
    <name type="scientific">Klebsiella oxytoca</name>
    <dbReference type="NCBI Taxonomy" id="571"/>
    <lineage>
        <taxon>Bacteria</taxon>
        <taxon>Pseudomonadati</taxon>
        <taxon>Pseudomonadota</taxon>
        <taxon>Gammaproteobacteria</taxon>
        <taxon>Enterobacterales</taxon>
        <taxon>Enterobacteriaceae</taxon>
        <taxon>Klebsiella/Raoultella group</taxon>
        <taxon>Klebsiella</taxon>
    </lineage>
</organism>
<evidence type="ECO:0000259" key="7">
    <source>
        <dbReference type="Pfam" id="PF11429"/>
    </source>
</evidence>
<feature type="domain" description="Colicin D C-terminal" evidence="7">
    <location>
        <begin position="623"/>
        <end position="702"/>
    </location>
</feature>
<keyword evidence="4" id="KW-0175">Coiled coil</keyword>
<dbReference type="Pfam" id="PF03515">
    <property type="entry name" value="Cloacin"/>
    <property type="match status" value="1"/>
</dbReference>
<dbReference type="Gene3D" id="3.10.450.200">
    <property type="match status" value="1"/>
</dbReference>
<reference evidence="8" key="1">
    <citation type="submission" date="2004-03" db="EMBL/GenBank/DDBJ databases">
        <authorList>
            <person name="Chavan M.A."/>
            <person name="Rafi H."/>
            <person name="Wertz J.E."/>
            <person name="Goldstone C."/>
            <person name="Riley M.A."/>
        </authorList>
    </citation>
    <scope>NUCLEOTIDE SEQUENCE</scope>
    <source>
        <strain evidence="8">MISC192</strain>
    </source>
</reference>
<dbReference type="InterPro" id="IPR037178">
    <property type="entry name" value="ColicinD_C_sf"/>
</dbReference>
<evidence type="ECO:0000256" key="3">
    <source>
        <dbReference type="ARBA" id="ARBA00023048"/>
    </source>
</evidence>
<protein>
    <submittedName>
        <fullName evidence="8">Klebicin D activity protein</fullName>
    </submittedName>
</protein>
<dbReference type="GO" id="GO:0042742">
    <property type="term" value="P:defense response to bacterium"/>
    <property type="evidence" value="ECO:0007669"/>
    <property type="project" value="UniProtKB-KW"/>
</dbReference>
<dbReference type="RefSeq" id="WP_224261359.1">
    <property type="nucleotide sequence ID" value="NZ_CAYADD010000017.1"/>
</dbReference>
<dbReference type="GO" id="GO:0004540">
    <property type="term" value="F:RNA nuclease activity"/>
    <property type="evidence" value="ECO:0007669"/>
    <property type="project" value="InterPro"/>
</dbReference>
<keyword evidence="3" id="KW-0078">Bacteriocin</keyword>
<dbReference type="InterPro" id="IPR038233">
    <property type="entry name" value="Colicin_D/E5_nuclease"/>
</dbReference>
<dbReference type="AlphaFoldDB" id="Q5QGN1"/>
<accession>Q5QGN1</accession>
<dbReference type="EMBL" id="AY578792">
    <property type="protein sequence ID" value="AAT90329.1"/>
    <property type="molecule type" value="Genomic_DNA"/>
</dbReference>
<feature type="coiled-coil region" evidence="4">
    <location>
        <begin position="299"/>
        <end position="339"/>
    </location>
</feature>
<name>Q5QGN1_KLEOX</name>
<feature type="domain" description="Pyosin/cloacin translocation" evidence="5">
    <location>
        <begin position="1"/>
        <end position="314"/>
    </location>
</feature>
<gene>
    <name evidence="8" type="primary">kda</name>
</gene>
<evidence type="ECO:0000259" key="6">
    <source>
        <dbReference type="Pfam" id="PF06958"/>
    </source>
</evidence>
<feature type="domain" description="Pyosin/cloacin translocation" evidence="6">
    <location>
        <begin position="468"/>
        <end position="609"/>
    </location>
</feature>
<dbReference type="SUPFAM" id="SSF102824">
    <property type="entry name" value="Colicin D/E5 nuclease domain"/>
    <property type="match status" value="1"/>
</dbReference>
<dbReference type="GO" id="GO:0031640">
    <property type="term" value="P:killing of cells of another organism"/>
    <property type="evidence" value="ECO:0007669"/>
    <property type="project" value="UniProtKB-KW"/>
</dbReference>
<dbReference type="InterPro" id="IPR016128">
    <property type="entry name" value="Pyosin/cloacin_T_dom"/>
</dbReference>
<reference evidence="8" key="2">
    <citation type="journal article" date="2005" name="J. Mol. Evol.">
        <title>Phage associated bacteriocins reveal a novel mechanism for bacteriocin diversification in Klebsiella.</title>
        <authorList>
            <person name="Chavan M."/>
            <person name="Rafi H."/>
            <person name="Wertz J."/>
            <person name="Goldstone C."/>
            <person name="Riley M.A."/>
        </authorList>
    </citation>
    <scope>NUCLEOTIDE SEQUENCE</scope>
    <source>
        <strain evidence="8">MISC192</strain>
    </source>
</reference>
<evidence type="ECO:0000313" key="8">
    <source>
        <dbReference type="EMBL" id="AAT90329.1"/>
    </source>
</evidence>
<dbReference type="SUPFAM" id="SSF69369">
    <property type="entry name" value="Cloacin translocation domain"/>
    <property type="match status" value="2"/>
</dbReference>
<dbReference type="Pfam" id="PF06958">
    <property type="entry name" value="Pyocin_S"/>
    <property type="match status" value="1"/>
</dbReference>
<proteinExistence type="predicted"/>
<evidence type="ECO:0000256" key="2">
    <source>
        <dbReference type="ARBA" id="ARBA00023022"/>
    </source>
</evidence>
<evidence type="ECO:0000256" key="4">
    <source>
        <dbReference type="SAM" id="Coils"/>
    </source>
</evidence>
<dbReference type="InterPro" id="IPR024440">
    <property type="entry name" value="ColicinD_C"/>
</dbReference>
<sequence>MSDITYNPEDYNNGIPPEPGLVWKPGGSFPNGSYVPGSWGWPTRGYDVPPLPGDTEMLTVTPKGTPADTWPKRPDIKEWYVPGEKPFDPSTGNGWVPDVDGYAESLPAGIPAVVQAAISKVKGAPLKGGMSAVDIWKLKPATEYPGRFNSTDPAFSWFPVRALTDTDISAMPVAPETVPVHTRILDNVHDGVQFVSAVFAGSMQYNLPVVKAQATAGSDYYTIGRLPGIMSAFTFSFYTKGTPQDSRFFRDTVKAGGDLREAGFTVGANTSDFIIWFPQGSGLEPLYFSMTMNMPAGPLQRRQEAENKARAEADRLRAEAEAKIRAEAEARAKAEAERKALFAKAGIQDTPVYTPEMVKAANAALSAGGSMALSRAPGMIQHSAAGVGTLPFNSSLAGWEAGALWRGVDVLARIAPVASAVATVATVLTLVRAALDIPAAGEGSDRVPGRNIDMLAAQASLYTAMKTNIQPGMKTVDLPVRGYISYDGNGRQSVNLVRTGTGGVSATVPVLSAVRDKTTGLDKITVPAVAGAPSRTILINPVPVGPATPSHTGSSTPVPVTPVHTGTDVKQADSIVTTTLPAADIPALQDFIYWQPDATGTGVEPIYVMLSDPLDSGKYTRRQLQKKYKHAIDFGITDTKINGETLTKFRDAIEAHLSDKDTFEKGTYRRDKGSKVYFNPKTMNAVIIQANGDFLSGWKINPAADNGRIYLETGDL</sequence>
<evidence type="ECO:0000256" key="1">
    <source>
        <dbReference type="ARBA" id="ARBA00022529"/>
    </source>
</evidence>
<keyword evidence="2" id="KW-0044">Antibiotic</keyword>